<dbReference type="AlphaFoldDB" id="A0A1H1PNZ2"/>
<dbReference type="InterPro" id="IPR018929">
    <property type="entry name" value="DUF2510"/>
</dbReference>
<feature type="compositionally biased region" description="Low complexity" evidence="1">
    <location>
        <begin position="120"/>
        <end position="145"/>
    </location>
</feature>
<evidence type="ECO:0000256" key="2">
    <source>
        <dbReference type="SAM" id="Phobius"/>
    </source>
</evidence>
<evidence type="ECO:0000256" key="1">
    <source>
        <dbReference type="SAM" id="MobiDB-lite"/>
    </source>
</evidence>
<proteinExistence type="predicted"/>
<dbReference type="RefSeq" id="WP_172836077.1">
    <property type="nucleotide sequence ID" value="NZ_LT629772.1"/>
</dbReference>
<evidence type="ECO:0000313" key="4">
    <source>
        <dbReference type="EMBL" id="SDS12479.1"/>
    </source>
</evidence>
<keyword evidence="2" id="KW-1133">Transmembrane helix</keyword>
<feature type="region of interest" description="Disordered" evidence="1">
    <location>
        <begin position="30"/>
        <end position="87"/>
    </location>
</feature>
<dbReference type="Proteomes" id="UP000199103">
    <property type="component" value="Chromosome I"/>
</dbReference>
<protein>
    <recommendedName>
        <fullName evidence="3">DUF2510 domain-containing protein</fullName>
    </recommendedName>
</protein>
<dbReference type="EMBL" id="LT629772">
    <property type="protein sequence ID" value="SDS12479.1"/>
    <property type="molecule type" value="Genomic_DNA"/>
</dbReference>
<feature type="compositionally biased region" description="Basic and acidic residues" evidence="1">
    <location>
        <begin position="156"/>
        <end position="168"/>
    </location>
</feature>
<evidence type="ECO:0000259" key="3">
    <source>
        <dbReference type="Pfam" id="PF10708"/>
    </source>
</evidence>
<keyword evidence="2" id="KW-0812">Transmembrane</keyword>
<organism evidence="4 5">
    <name type="scientific">Microlunatus soli</name>
    <dbReference type="NCBI Taxonomy" id="630515"/>
    <lineage>
        <taxon>Bacteria</taxon>
        <taxon>Bacillati</taxon>
        <taxon>Actinomycetota</taxon>
        <taxon>Actinomycetes</taxon>
        <taxon>Propionibacteriales</taxon>
        <taxon>Propionibacteriaceae</taxon>
        <taxon>Microlunatus</taxon>
    </lineage>
</organism>
<sequence>MTAPLAGWYPDPSGAADFRWWDGTTWTDAISDTADVAEPQDARPVGSPVDHADAEHADAGPDQRSQYAGIDGPAEGHQPITPSDRAQPRGGRLVALLVAVSLVVSGGVVGLIGWRSYQSARSPAGSAAGGPEQSSAAGPQASSGPSPGGGSGSDAQADRSGRLDEVTRRASIGRATMTLPPAPYELVSDPVSIPHVFDAMFVANAPVHADYNGADTWASTVGIGHIPAEAWTDDDLPGFGRKALKGISEQFFGYTPTSVDKFDYHPVTVGSTACAELTANVHYAVKGLASKFDRVRIVGCPDGTDGSVVAAVSSVPDDASHQVSTLAERSLATFAVR</sequence>
<feature type="domain" description="DUF2510" evidence="3">
    <location>
        <begin position="6"/>
        <end position="33"/>
    </location>
</feature>
<keyword evidence="2" id="KW-0472">Membrane</keyword>
<evidence type="ECO:0000313" key="5">
    <source>
        <dbReference type="Proteomes" id="UP000199103"/>
    </source>
</evidence>
<dbReference type="Pfam" id="PF10708">
    <property type="entry name" value="DUF2510"/>
    <property type="match status" value="1"/>
</dbReference>
<accession>A0A1H1PNZ2</accession>
<feature type="transmembrane region" description="Helical" evidence="2">
    <location>
        <begin position="93"/>
        <end position="114"/>
    </location>
</feature>
<keyword evidence="5" id="KW-1185">Reference proteome</keyword>
<feature type="region of interest" description="Disordered" evidence="1">
    <location>
        <begin position="120"/>
        <end position="174"/>
    </location>
</feature>
<gene>
    <name evidence="4" type="ORF">SAMN04489812_0956</name>
</gene>
<name>A0A1H1PNZ2_9ACTN</name>
<reference evidence="4 5" key="1">
    <citation type="submission" date="2016-10" db="EMBL/GenBank/DDBJ databases">
        <authorList>
            <person name="de Groot N.N."/>
        </authorList>
    </citation>
    <scope>NUCLEOTIDE SEQUENCE [LARGE SCALE GENOMIC DNA]</scope>
    <source>
        <strain evidence="4 5">DSM 21800</strain>
    </source>
</reference>
<feature type="compositionally biased region" description="Basic and acidic residues" evidence="1">
    <location>
        <begin position="50"/>
        <end position="61"/>
    </location>
</feature>